<protein>
    <submittedName>
        <fullName evidence="1">Uncharacterized protein</fullName>
    </submittedName>
</protein>
<dbReference type="EMBL" id="MU275844">
    <property type="protein sequence ID" value="KAI0052581.1"/>
    <property type="molecule type" value="Genomic_DNA"/>
</dbReference>
<reference evidence="1" key="2">
    <citation type="journal article" date="2022" name="New Phytol.">
        <title>Evolutionary transition to the ectomycorrhizal habit in the genomes of a hyperdiverse lineage of mushroom-forming fungi.</title>
        <authorList>
            <person name="Looney B."/>
            <person name="Miyauchi S."/>
            <person name="Morin E."/>
            <person name="Drula E."/>
            <person name="Courty P.E."/>
            <person name="Kohler A."/>
            <person name="Kuo A."/>
            <person name="LaButti K."/>
            <person name="Pangilinan J."/>
            <person name="Lipzen A."/>
            <person name="Riley R."/>
            <person name="Andreopoulos W."/>
            <person name="He G."/>
            <person name="Johnson J."/>
            <person name="Nolan M."/>
            <person name="Tritt A."/>
            <person name="Barry K.W."/>
            <person name="Grigoriev I.V."/>
            <person name="Nagy L.G."/>
            <person name="Hibbett D."/>
            <person name="Henrissat B."/>
            <person name="Matheny P.B."/>
            <person name="Labbe J."/>
            <person name="Martin F.M."/>
        </authorList>
    </citation>
    <scope>NUCLEOTIDE SEQUENCE</scope>
    <source>
        <strain evidence="1">FP105234-sp</strain>
    </source>
</reference>
<name>A0ACB8S8Y9_9AGAM</name>
<sequence>MYRLRASRAWQSSQIPWTLGCQSNDGGGQLQVCFAVHLGAGAWRQVAAGGNGSLRHCRLGRRRPPRASSAQQEPTPPWVPGALASSSFLRHTLGHSQMHLCLAAHCLPVDGGIGGTTCTHSIRCLLCGARLAVGASGFWFYTTHSTSNPLIIQGAAYYP</sequence>
<evidence type="ECO:0000313" key="1">
    <source>
        <dbReference type="EMBL" id="KAI0052581.1"/>
    </source>
</evidence>
<reference evidence="1" key="1">
    <citation type="submission" date="2021-02" db="EMBL/GenBank/DDBJ databases">
        <authorList>
            <consortium name="DOE Joint Genome Institute"/>
            <person name="Ahrendt S."/>
            <person name="Looney B.P."/>
            <person name="Miyauchi S."/>
            <person name="Morin E."/>
            <person name="Drula E."/>
            <person name="Courty P.E."/>
            <person name="Chicoki N."/>
            <person name="Fauchery L."/>
            <person name="Kohler A."/>
            <person name="Kuo A."/>
            <person name="Labutti K."/>
            <person name="Pangilinan J."/>
            <person name="Lipzen A."/>
            <person name="Riley R."/>
            <person name="Andreopoulos W."/>
            <person name="He G."/>
            <person name="Johnson J."/>
            <person name="Barry K.W."/>
            <person name="Grigoriev I.V."/>
            <person name="Nagy L."/>
            <person name="Hibbett D."/>
            <person name="Henrissat B."/>
            <person name="Matheny P.B."/>
            <person name="Labbe J."/>
            <person name="Martin F."/>
        </authorList>
    </citation>
    <scope>NUCLEOTIDE SEQUENCE</scope>
    <source>
        <strain evidence="1">FP105234-sp</strain>
    </source>
</reference>
<dbReference type="Proteomes" id="UP000814033">
    <property type="component" value="Unassembled WGS sequence"/>
</dbReference>
<keyword evidence="2" id="KW-1185">Reference proteome</keyword>
<evidence type="ECO:0000313" key="2">
    <source>
        <dbReference type="Proteomes" id="UP000814033"/>
    </source>
</evidence>
<proteinExistence type="predicted"/>
<organism evidence="1 2">
    <name type="scientific">Auriscalpium vulgare</name>
    <dbReference type="NCBI Taxonomy" id="40419"/>
    <lineage>
        <taxon>Eukaryota</taxon>
        <taxon>Fungi</taxon>
        <taxon>Dikarya</taxon>
        <taxon>Basidiomycota</taxon>
        <taxon>Agaricomycotina</taxon>
        <taxon>Agaricomycetes</taxon>
        <taxon>Russulales</taxon>
        <taxon>Auriscalpiaceae</taxon>
        <taxon>Auriscalpium</taxon>
    </lineage>
</organism>
<accession>A0ACB8S8Y9</accession>
<gene>
    <name evidence="1" type="ORF">FA95DRAFT_1235464</name>
</gene>
<comment type="caution">
    <text evidence="1">The sequence shown here is derived from an EMBL/GenBank/DDBJ whole genome shotgun (WGS) entry which is preliminary data.</text>
</comment>